<proteinExistence type="predicted"/>
<evidence type="ECO:0000313" key="1">
    <source>
        <dbReference type="EMBL" id="KAE9970405.1"/>
    </source>
</evidence>
<dbReference type="Proteomes" id="UP000490939">
    <property type="component" value="Unassembled WGS sequence"/>
</dbReference>
<evidence type="ECO:0008006" key="3">
    <source>
        <dbReference type="Google" id="ProtNLM"/>
    </source>
</evidence>
<evidence type="ECO:0000313" key="2">
    <source>
        <dbReference type="Proteomes" id="UP000490939"/>
    </source>
</evidence>
<dbReference type="CDD" id="cd11577">
    <property type="entry name" value="GH71"/>
    <property type="match status" value="1"/>
</dbReference>
<dbReference type="Pfam" id="PF03659">
    <property type="entry name" value="Glyco_hydro_71"/>
    <property type="match status" value="1"/>
</dbReference>
<accession>A0A8H3YR41</accession>
<protein>
    <recommendedName>
        <fullName evidence="3">Glycoside hydrolase family 71 protein</fullName>
    </recommendedName>
</protein>
<keyword evidence="2" id="KW-1185">Reference proteome</keyword>
<sequence>MSVEVTEESPPRLWFSCADIIALHFQSTIAFGGSKNQATINLTLFFADPTLRTETMGLLLSRDRAITALHHLPNTNSTATIIKSQVGTWQDFTPDLWVKHMTLARDAGIDGFVLNTAPNTEPGSACFSGRIKQQIGYAFDATQQLSGKSTFKLFIAFDYLGGGKPWDASSVKQVLTTYANHPGYFRYNNKAYVSTFEGTANINDWPGIKSAITGGVFFVPDWTSLGPAGVASHLDVIDGAFSWDMWPNGAQDMTTDSDTAWKKALGKKHYMMGISPWFYTKMPAYNKAWVWRGDDMWHSRWDQISQVQPDLVQIVTWNDYGESHYIGPIFEPGVPQGAGTDAEAYVEDMPHDSWRNLLPYYIARYKKGAEPAVPTDKLQYWYRLTPSSVGNADGVTGNNGQYQTVVNPNTVVQDKVFVTALVSAPANVTVQIGNNTKTTFKAPKAGANHFSVPFNGQTGDVEIKIVCNGETLVEGTGEPITHTPGENGATNYNAWVGGATA</sequence>
<dbReference type="EMBL" id="WNWR01000721">
    <property type="protein sequence ID" value="KAE9970405.1"/>
    <property type="molecule type" value="Genomic_DNA"/>
</dbReference>
<name>A0A8H3YR41_VENIN</name>
<comment type="caution">
    <text evidence="1">The sequence shown here is derived from an EMBL/GenBank/DDBJ whole genome shotgun (WGS) entry which is preliminary data.</text>
</comment>
<dbReference type="InterPro" id="IPR005197">
    <property type="entry name" value="Glyco_hydro_71"/>
</dbReference>
<dbReference type="AlphaFoldDB" id="A0A8H3YR41"/>
<dbReference type="Gene3D" id="3.20.20.80">
    <property type="entry name" value="Glycosidases"/>
    <property type="match status" value="1"/>
</dbReference>
<organism evidence="1 2">
    <name type="scientific">Venturia inaequalis</name>
    <name type="common">Apple scab fungus</name>
    <dbReference type="NCBI Taxonomy" id="5025"/>
    <lineage>
        <taxon>Eukaryota</taxon>
        <taxon>Fungi</taxon>
        <taxon>Dikarya</taxon>
        <taxon>Ascomycota</taxon>
        <taxon>Pezizomycotina</taxon>
        <taxon>Dothideomycetes</taxon>
        <taxon>Pleosporomycetidae</taxon>
        <taxon>Venturiales</taxon>
        <taxon>Venturiaceae</taxon>
        <taxon>Venturia</taxon>
    </lineage>
</organism>
<dbReference type="GO" id="GO:0051118">
    <property type="term" value="F:glucan endo-1,3-alpha-glucosidase activity"/>
    <property type="evidence" value="ECO:0007669"/>
    <property type="project" value="InterPro"/>
</dbReference>
<reference evidence="1 2" key="1">
    <citation type="submission" date="2019-07" db="EMBL/GenBank/DDBJ databases">
        <title>Venturia inaequalis Genome Resource.</title>
        <authorList>
            <person name="Lichtner F.J."/>
        </authorList>
    </citation>
    <scope>NUCLEOTIDE SEQUENCE [LARGE SCALE GENOMIC DNA]</scope>
    <source>
        <strain evidence="1 2">DMI_063113</strain>
    </source>
</reference>
<gene>
    <name evidence="1" type="ORF">EG327_010290</name>
</gene>